<dbReference type="OrthoDB" id="5135119at2759"/>
<comment type="caution">
    <text evidence="2">The sequence shown here is derived from an EMBL/GenBank/DDBJ whole genome shotgun (WGS) entry which is preliminary data.</text>
</comment>
<feature type="region of interest" description="Disordered" evidence="1">
    <location>
        <begin position="149"/>
        <end position="175"/>
    </location>
</feature>
<gene>
    <name evidence="2" type="ORF">DXG03_004202</name>
</gene>
<dbReference type="Proteomes" id="UP000775547">
    <property type="component" value="Unassembled WGS sequence"/>
</dbReference>
<proteinExistence type="predicted"/>
<dbReference type="PANTHER" id="PTHR22997:SF0">
    <property type="entry name" value="PIH1 DOMAIN-CONTAINING PROTEIN 1"/>
    <property type="match status" value="1"/>
</dbReference>
<accession>A0A9P7G927</accession>
<reference evidence="2" key="2">
    <citation type="submission" date="2021-10" db="EMBL/GenBank/DDBJ databases">
        <title>Phylogenomics reveals ancestral predisposition of the termite-cultivated fungus Termitomyces towards a domesticated lifestyle.</title>
        <authorList>
            <person name="Auxier B."/>
            <person name="Grum-Grzhimaylo A."/>
            <person name="Cardenas M.E."/>
            <person name="Lodge J.D."/>
            <person name="Laessoe T."/>
            <person name="Pedersen O."/>
            <person name="Smith M.E."/>
            <person name="Kuyper T.W."/>
            <person name="Franco-Molano E.A."/>
            <person name="Baroni T.J."/>
            <person name="Aanen D.K."/>
        </authorList>
    </citation>
    <scope>NUCLEOTIDE SEQUENCE</scope>
    <source>
        <strain evidence="2">AP01</strain>
        <tissue evidence="2">Mycelium</tissue>
    </source>
</reference>
<evidence type="ECO:0000313" key="2">
    <source>
        <dbReference type="EMBL" id="KAG5646149.1"/>
    </source>
</evidence>
<evidence type="ECO:0000256" key="1">
    <source>
        <dbReference type="SAM" id="MobiDB-lite"/>
    </source>
</evidence>
<sequence>MSTSRTAIALKPTAGFCIKTSTIQPGIFTPAPTPQSNVLEPKTSPVPVPAGLKVFVNIAWDVNVPPPPQGSEDAIQHAMHGEDVDERNPEGWYVPVVVSNGRQDVDKELALQRIEAQTALALSRQIGTPNIAAKGKLVPRTVLVPSSLLVPSSPSSSLAPSASSKGGKATAGSATAKPLIQEVEVTSATTLESTSSPAATVSGSGKPKGILKPTKAATGLTSTTPAPHPTFKAPQAHTKPTWTWTKSKDGGGLEIRVSVPALTHAQIAQATLDIEPRRFVLSLPSHPIPVLDVNLALSDAEIVVQSSTEERTSASLHDGTDAAPNNALTLKRQRNFDVDGVRAEWRVQEGALFIFA</sequence>
<dbReference type="AlphaFoldDB" id="A0A9P7G927"/>
<reference evidence="2" key="1">
    <citation type="submission" date="2020-07" db="EMBL/GenBank/DDBJ databases">
        <authorList>
            <person name="Nieuwenhuis M."/>
            <person name="Van De Peppel L.J.J."/>
        </authorList>
    </citation>
    <scope>NUCLEOTIDE SEQUENCE</scope>
    <source>
        <strain evidence="2">AP01</strain>
        <tissue evidence="2">Mycelium</tissue>
    </source>
</reference>
<dbReference type="GO" id="GO:0005737">
    <property type="term" value="C:cytoplasm"/>
    <property type="evidence" value="ECO:0007669"/>
    <property type="project" value="TreeGrafter"/>
</dbReference>
<feature type="region of interest" description="Disordered" evidence="1">
    <location>
        <begin position="187"/>
        <end position="247"/>
    </location>
</feature>
<name>A0A9P7G927_9AGAR</name>
<organism evidence="2 3">
    <name type="scientific">Asterophora parasitica</name>
    <dbReference type="NCBI Taxonomy" id="117018"/>
    <lineage>
        <taxon>Eukaryota</taxon>
        <taxon>Fungi</taxon>
        <taxon>Dikarya</taxon>
        <taxon>Basidiomycota</taxon>
        <taxon>Agaricomycotina</taxon>
        <taxon>Agaricomycetes</taxon>
        <taxon>Agaricomycetidae</taxon>
        <taxon>Agaricales</taxon>
        <taxon>Tricholomatineae</taxon>
        <taxon>Lyophyllaceae</taxon>
        <taxon>Asterophora</taxon>
    </lineage>
</organism>
<feature type="compositionally biased region" description="Polar residues" evidence="1">
    <location>
        <begin position="187"/>
        <end position="203"/>
    </location>
</feature>
<dbReference type="InterPro" id="IPR050734">
    <property type="entry name" value="PIH1/Kintoun_subfamily"/>
</dbReference>
<evidence type="ECO:0008006" key="4">
    <source>
        <dbReference type="Google" id="ProtNLM"/>
    </source>
</evidence>
<protein>
    <recommendedName>
        <fullName evidence="4">PIH1 N-terminal domain-containing protein</fullName>
    </recommendedName>
</protein>
<dbReference type="EMBL" id="JABCKV010000025">
    <property type="protein sequence ID" value="KAG5646149.1"/>
    <property type="molecule type" value="Genomic_DNA"/>
</dbReference>
<dbReference type="PANTHER" id="PTHR22997">
    <property type="entry name" value="PIH1 DOMAIN-CONTAINING PROTEIN 1"/>
    <property type="match status" value="1"/>
</dbReference>
<keyword evidence="3" id="KW-1185">Reference proteome</keyword>
<evidence type="ECO:0000313" key="3">
    <source>
        <dbReference type="Proteomes" id="UP000775547"/>
    </source>
</evidence>